<protein>
    <recommendedName>
        <fullName evidence="3">Transcriptional regulator</fullName>
    </recommendedName>
</protein>
<keyword evidence="2" id="KW-1185">Reference proteome</keyword>
<gene>
    <name evidence="1" type="ORF">BJY18_006021</name>
</gene>
<comment type="caution">
    <text evidence="1">The sequence shown here is derived from an EMBL/GenBank/DDBJ whole genome shotgun (WGS) entry which is preliminary data.</text>
</comment>
<name>A0A840J0P1_9PSEU</name>
<dbReference type="AlphaFoldDB" id="A0A840J0P1"/>
<sequence length="42" mass="4531">MSKLEKGDLDHTQVGTLDAYVTALGGHLRVVAEFDDETLTLA</sequence>
<dbReference type="EMBL" id="JACHMG010000001">
    <property type="protein sequence ID" value="MBB4688536.1"/>
    <property type="molecule type" value="Genomic_DNA"/>
</dbReference>
<accession>A0A840J0P1</accession>
<evidence type="ECO:0008006" key="3">
    <source>
        <dbReference type="Google" id="ProtNLM"/>
    </source>
</evidence>
<organism evidence="1 2">
    <name type="scientific">Amycolatopsis jiangsuensis</name>
    <dbReference type="NCBI Taxonomy" id="1181879"/>
    <lineage>
        <taxon>Bacteria</taxon>
        <taxon>Bacillati</taxon>
        <taxon>Actinomycetota</taxon>
        <taxon>Actinomycetes</taxon>
        <taxon>Pseudonocardiales</taxon>
        <taxon>Pseudonocardiaceae</taxon>
        <taxon>Amycolatopsis</taxon>
    </lineage>
</organism>
<dbReference type="RefSeq" id="WP_281393719.1">
    <property type="nucleotide sequence ID" value="NZ_JACHMG010000001.1"/>
</dbReference>
<reference evidence="1 2" key="1">
    <citation type="submission" date="2020-08" db="EMBL/GenBank/DDBJ databases">
        <title>Sequencing the genomes of 1000 actinobacteria strains.</title>
        <authorList>
            <person name="Klenk H.-P."/>
        </authorList>
    </citation>
    <scope>NUCLEOTIDE SEQUENCE [LARGE SCALE GENOMIC DNA]</scope>
    <source>
        <strain evidence="1 2">DSM 45859</strain>
    </source>
</reference>
<dbReference type="Proteomes" id="UP000581769">
    <property type="component" value="Unassembled WGS sequence"/>
</dbReference>
<proteinExistence type="predicted"/>
<evidence type="ECO:0000313" key="1">
    <source>
        <dbReference type="EMBL" id="MBB4688536.1"/>
    </source>
</evidence>
<evidence type="ECO:0000313" key="2">
    <source>
        <dbReference type="Proteomes" id="UP000581769"/>
    </source>
</evidence>